<dbReference type="AlphaFoldDB" id="A0A918MVX1"/>
<evidence type="ECO:0000256" key="1">
    <source>
        <dbReference type="SAM" id="MobiDB-lite"/>
    </source>
</evidence>
<proteinExistence type="predicted"/>
<accession>A0A918MVX1</accession>
<feature type="region of interest" description="Disordered" evidence="1">
    <location>
        <begin position="90"/>
        <end position="115"/>
    </location>
</feature>
<dbReference type="RefSeq" id="WP_189403592.1">
    <property type="nucleotide sequence ID" value="NZ_BMXP01000001.1"/>
</dbReference>
<evidence type="ECO:0000313" key="3">
    <source>
        <dbReference type="Proteomes" id="UP000631300"/>
    </source>
</evidence>
<keyword evidence="3" id="KW-1185">Reference proteome</keyword>
<name>A0A918MVX1_9ALTE</name>
<gene>
    <name evidence="2" type="ORF">GCM10007391_06020</name>
</gene>
<comment type="caution">
    <text evidence="2">The sequence shown here is derived from an EMBL/GenBank/DDBJ whole genome shotgun (WGS) entry which is preliminary data.</text>
</comment>
<evidence type="ECO:0000313" key="2">
    <source>
        <dbReference type="EMBL" id="GGW76258.1"/>
    </source>
</evidence>
<dbReference type="PROSITE" id="PS51257">
    <property type="entry name" value="PROKAR_LIPOPROTEIN"/>
    <property type="match status" value="1"/>
</dbReference>
<dbReference type="Proteomes" id="UP000631300">
    <property type="component" value="Unassembled WGS sequence"/>
</dbReference>
<reference evidence="2" key="1">
    <citation type="journal article" date="2014" name="Int. J. Syst. Evol. Microbiol.">
        <title>Complete genome sequence of Corynebacterium casei LMG S-19264T (=DSM 44701T), isolated from a smear-ripened cheese.</title>
        <authorList>
            <consortium name="US DOE Joint Genome Institute (JGI-PGF)"/>
            <person name="Walter F."/>
            <person name="Albersmeier A."/>
            <person name="Kalinowski J."/>
            <person name="Ruckert C."/>
        </authorList>
    </citation>
    <scope>NUCLEOTIDE SEQUENCE</scope>
    <source>
        <strain evidence="2">KCTC 22164</strain>
    </source>
</reference>
<reference evidence="2" key="2">
    <citation type="submission" date="2020-09" db="EMBL/GenBank/DDBJ databases">
        <authorList>
            <person name="Sun Q."/>
            <person name="Kim S."/>
        </authorList>
    </citation>
    <scope>NUCLEOTIDE SEQUENCE</scope>
    <source>
        <strain evidence="2">KCTC 22164</strain>
    </source>
</reference>
<dbReference type="EMBL" id="BMXP01000001">
    <property type="protein sequence ID" value="GGW76258.1"/>
    <property type="molecule type" value="Genomic_DNA"/>
</dbReference>
<sequence>MRNLTKLFAISSVALALSACDVKQTDEGEMPDVDVDGGEVPEYEVVKKEDGEMPDVDVDGGEVPEYEVETADVEVGTKEKTVSVPDVDVEVESEEEDVTVPDVDVEMPDEDDNDN</sequence>
<organism evidence="2 3">
    <name type="scientific">Alteromonas halophila</name>
    <dbReference type="NCBI Taxonomy" id="516698"/>
    <lineage>
        <taxon>Bacteria</taxon>
        <taxon>Pseudomonadati</taxon>
        <taxon>Pseudomonadota</taxon>
        <taxon>Gammaproteobacteria</taxon>
        <taxon>Alteromonadales</taxon>
        <taxon>Alteromonadaceae</taxon>
        <taxon>Alteromonas/Salinimonas group</taxon>
        <taxon>Alteromonas</taxon>
    </lineage>
</organism>
<protein>
    <submittedName>
        <fullName evidence="2">Uncharacterized protein</fullName>
    </submittedName>
</protein>